<gene>
    <name evidence="3" type="ORF">FNH47_10560</name>
</gene>
<dbReference type="PANTHER" id="PTHR33619:SF3">
    <property type="entry name" value="POLYSACCHARIDE EXPORT PROTEIN GFCE-RELATED"/>
    <property type="match status" value="1"/>
</dbReference>
<protein>
    <recommendedName>
        <fullName evidence="2">Polysaccharide export protein N-terminal domain-containing protein</fullName>
    </recommendedName>
</protein>
<dbReference type="PANTHER" id="PTHR33619">
    <property type="entry name" value="POLYSACCHARIDE EXPORT PROTEIN GFCE-RELATED"/>
    <property type="match status" value="1"/>
</dbReference>
<dbReference type="InterPro" id="IPR049712">
    <property type="entry name" value="Poly_export"/>
</dbReference>
<dbReference type="Proteomes" id="UP000839836">
    <property type="component" value="Unassembled WGS sequence"/>
</dbReference>
<dbReference type="InterPro" id="IPR003715">
    <property type="entry name" value="Poly_export_N"/>
</dbReference>
<keyword evidence="1" id="KW-0732">Signal</keyword>
<comment type="caution">
    <text evidence="3">The sequence shown here is derived from an EMBL/GenBank/DDBJ whole genome shotgun (WGS) entry which is preliminary data.</text>
</comment>
<dbReference type="Pfam" id="PF02563">
    <property type="entry name" value="Poly_export"/>
    <property type="match status" value="1"/>
</dbReference>
<evidence type="ECO:0000313" key="3">
    <source>
        <dbReference type="EMBL" id="ECF6074482.1"/>
    </source>
</evidence>
<evidence type="ECO:0000259" key="2">
    <source>
        <dbReference type="Pfam" id="PF02563"/>
    </source>
</evidence>
<organism evidence="3">
    <name type="scientific">Salmonella houtenae</name>
    <dbReference type="NCBI Taxonomy" id="59205"/>
    <lineage>
        <taxon>Bacteria</taxon>
        <taxon>Pseudomonadati</taxon>
        <taxon>Pseudomonadota</taxon>
        <taxon>Gammaproteobacteria</taxon>
        <taxon>Enterobacterales</taxon>
        <taxon>Enterobacteriaceae</taxon>
        <taxon>Salmonella</taxon>
    </lineage>
</organism>
<sequence>MMILLSGCTVIPGQGGPIQGKNKLALSEARDDLNKKLNIVQLTPALIDTLRPADIASRSNPELENQLQNYNYCIGVGDVLMVTVWDHPELTTPAGQYRSASDTGNWVSADGTIFYPYIGSLHVAGQNLTEVREAITSRLNTVIERPH</sequence>
<dbReference type="GO" id="GO:0015159">
    <property type="term" value="F:polysaccharide transmembrane transporter activity"/>
    <property type="evidence" value="ECO:0007669"/>
    <property type="project" value="InterPro"/>
</dbReference>
<dbReference type="AlphaFoldDB" id="A0A5Y2SED0"/>
<reference evidence="3" key="1">
    <citation type="submission" date="2019-07" db="EMBL/GenBank/DDBJ databases">
        <authorList>
            <person name="Ashton P.M."/>
            <person name="Dallman T."/>
            <person name="Nair S."/>
            <person name="De Pinna E."/>
            <person name="Peters T."/>
            <person name="Grant K."/>
        </authorList>
    </citation>
    <scope>NUCLEOTIDE SEQUENCE [LARGE SCALE GENOMIC DNA]</scope>
    <source>
        <strain evidence="3">674345</strain>
    </source>
</reference>
<dbReference type="EMBL" id="AAILSW010000018">
    <property type="protein sequence ID" value="ECF6074482.1"/>
    <property type="molecule type" value="Genomic_DNA"/>
</dbReference>
<proteinExistence type="predicted"/>
<name>A0A5Y2SED0_SALHO</name>
<dbReference type="Gene3D" id="3.30.1950.10">
    <property type="entry name" value="wza like domain"/>
    <property type="match status" value="1"/>
</dbReference>
<accession>A0A5Y2SED0</accession>
<evidence type="ECO:0000256" key="1">
    <source>
        <dbReference type="ARBA" id="ARBA00022729"/>
    </source>
</evidence>
<feature type="domain" description="Polysaccharide export protein N-terminal" evidence="2">
    <location>
        <begin position="68"/>
        <end position="146"/>
    </location>
</feature>